<gene>
    <name evidence="3" type="ORF">GCM10011379_26510</name>
</gene>
<dbReference type="AlphaFoldDB" id="A0A917IY72"/>
<keyword evidence="1" id="KW-0472">Membrane</keyword>
<organism evidence="3 4">
    <name type="scientific">Filimonas zeae</name>
    <dbReference type="NCBI Taxonomy" id="1737353"/>
    <lineage>
        <taxon>Bacteria</taxon>
        <taxon>Pseudomonadati</taxon>
        <taxon>Bacteroidota</taxon>
        <taxon>Chitinophagia</taxon>
        <taxon>Chitinophagales</taxon>
        <taxon>Chitinophagaceae</taxon>
        <taxon>Filimonas</taxon>
    </lineage>
</organism>
<name>A0A917IY72_9BACT</name>
<evidence type="ECO:0000259" key="2">
    <source>
        <dbReference type="Pfam" id="PF14258"/>
    </source>
</evidence>
<reference evidence="3" key="2">
    <citation type="submission" date="2020-09" db="EMBL/GenBank/DDBJ databases">
        <authorList>
            <person name="Sun Q."/>
            <person name="Zhou Y."/>
        </authorList>
    </citation>
    <scope>NUCLEOTIDE SEQUENCE</scope>
    <source>
        <strain evidence="3">CGMCC 1.15290</strain>
    </source>
</reference>
<protein>
    <recommendedName>
        <fullName evidence="2">DUF4350 domain-containing protein</fullName>
    </recommendedName>
</protein>
<keyword evidence="1" id="KW-1133">Transmembrane helix</keyword>
<proteinExistence type="predicted"/>
<comment type="caution">
    <text evidence="3">The sequence shown here is derived from an EMBL/GenBank/DDBJ whole genome shotgun (WGS) entry which is preliminary data.</text>
</comment>
<sequence length="410" mass="46717">MKKKQLLVIAITAVLVIVLAYLFMPSRKKSAVFDGRVTLGINDKNPYGCYATYQLLSQMYPRIPVTSNRKAPAEWEKISLDSTRQLVLIVAKYFNPTEDELHYLSVLAAQGNYIVISALEMNYDARKFFRLQQMYLDAQKGDVVLEGQPMIRVSHKFGVRVANSAQSSATTFDYPGVDYSNIFTLIDTAYLQPLGYNGRSELNLAGVISGNGAILLHTAPVTFTNFFALYHNNYRYLQQMLALMPGHPSRIIWDEYFLRGKVAVEKGMLTAVLQHHNFRWAFWLVLVVTVLFLITGVKRRQRLIPWHPKPVNDSLEFISVIGKLYYEKGDHTNMAQKMTQFFLEQVRQKYQLDTQDIQPAFAQQLAAKAGITPQHAQDIADYILKTKAGKIDATELAAFYGLLHDYYKTT</sequence>
<evidence type="ECO:0000313" key="3">
    <source>
        <dbReference type="EMBL" id="GGH69327.1"/>
    </source>
</evidence>
<accession>A0A917IY72</accession>
<evidence type="ECO:0000256" key="1">
    <source>
        <dbReference type="SAM" id="Phobius"/>
    </source>
</evidence>
<feature type="transmembrane region" description="Helical" evidence="1">
    <location>
        <begin position="280"/>
        <end position="297"/>
    </location>
</feature>
<evidence type="ECO:0000313" key="4">
    <source>
        <dbReference type="Proteomes" id="UP000627292"/>
    </source>
</evidence>
<keyword evidence="1" id="KW-0812">Transmembrane</keyword>
<dbReference type="InterPro" id="IPR025646">
    <property type="entry name" value="DUF4350"/>
</dbReference>
<dbReference type="Pfam" id="PF14258">
    <property type="entry name" value="DUF4350"/>
    <property type="match status" value="1"/>
</dbReference>
<dbReference type="RefSeq" id="WP_188952970.1">
    <property type="nucleotide sequence ID" value="NZ_BMIB01000003.1"/>
</dbReference>
<feature type="domain" description="DUF4350" evidence="2">
    <location>
        <begin position="42"/>
        <end position="241"/>
    </location>
</feature>
<keyword evidence="4" id="KW-1185">Reference proteome</keyword>
<dbReference type="Proteomes" id="UP000627292">
    <property type="component" value="Unassembled WGS sequence"/>
</dbReference>
<dbReference type="EMBL" id="BMIB01000003">
    <property type="protein sequence ID" value="GGH69327.1"/>
    <property type="molecule type" value="Genomic_DNA"/>
</dbReference>
<reference evidence="3" key="1">
    <citation type="journal article" date="2014" name="Int. J. Syst. Evol. Microbiol.">
        <title>Complete genome sequence of Corynebacterium casei LMG S-19264T (=DSM 44701T), isolated from a smear-ripened cheese.</title>
        <authorList>
            <consortium name="US DOE Joint Genome Institute (JGI-PGF)"/>
            <person name="Walter F."/>
            <person name="Albersmeier A."/>
            <person name="Kalinowski J."/>
            <person name="Ruckert C."/>
        </authorList>
    </citation>
    <scope>NUCLEOTIDE SEQUENCE</scope>
    <source>
        <strain evidence="3">CGMCC 1.15290</strain>
    </source>
</reference>